<dbReference type="EMBL" id="JAMZEJ010000001">
    <property type="protein sequence ID" value="MCQ8239309.1"/>
    <property type="molecule type" value="Genomic_DNA"/>
</dbReference>
<dbReference type="PANTHER" id="PTHR23402">
    <property type="entry name" value="PROTEASE FAMILY C15 PYROGLUTAMYL-PEPTIDASE I-RELATED"/>
    <property type="match status" value="1"/>
</dbReference>
<evidence type="ECO:0000256" key="4">
    <source>
        <dbReference type="ARBA" id="ARBA00022801"/>
    </source>
</evidence>
<keyword evidence="8" id="KW-1185">Reference proteome</keyword>
<dbReference type="RefSeq" id="WP_422918056.1">
    <property type="nucleotide sequence ID" value="NZ_JAMZEJ010000001.1"/>
</dbReference>
<dbReference type="InterPro" id="IPR036440">
    <property type="entry name" value="Peptidase_C15-like_sf"/>
</dbReference>
<dbReference type="EC" id="3.4.19.3" evidence="6"/>
<evidence type="ECO:0000256" key="6">
    <source>
        <dbReference type="PROSITE-ProRule" id="PRU10077"/>
    </source>
</evidence>
<evidence type="ECO:0000313" key="8">
    <source>
        <dbReference type="Proteomes" id="UP001524547"/>
    </source>
</evidence>
<dbReference type="PANTHER" id="PTHR23402:SF1">
    <property type="entry name" value="PYROGLUTAMYL-PEPTIDASE I"/>
    <property type="match status" value="1"/>
</dbReference>
<dbReference type="Proteomes" id="UP001524547">
    <property type="component" value="Unassembled WGS sequence"/>
</dbReference>
<evidence type="ECO:0000256" key="5">
    <source>
        <dbReference type="ARBA" id="ARBA00022807"/>
    </source>
</evidence>
<reference evidence="7 8" key="1">
    <citation type="submission" date="2022-06" db="EMBL/GenBank/DDBJ databases">
        <title>Rhizosaccharibacter gen. nov. sp. nov. KSS12, endophytic bacteria isolated from sugarcane.</title>
        <authorList>
            <person name="Pitiwittayakul N."/>
        </authorList>
    </citation>
    <scope>NUCLEOTIDE SEQUENCE [LARGE SCALE GENOMIC DNA]</scope>
    <source>
        <strain evidence="7 8">KSS12</strain>
    </source>
</reference>
<dbReference type="SUPFAM" id="SSF53182">
    <property type="entry name" value="Pyrrolidone carboxyl peptidase (pyroglutamate aminopeptidase)"/>
    <property type="match status" value="1"/>
</dbReference>
<dbReference type="InterPro" id="IPR033694">
    <property type="entry name" value="PGPEP1_Cys_AS"/>
</dbReference>
<comment type="caution">
    <text evidence="7">The sequence shown here is derived from an EMBL/GenBank/DDBJ whole genome shotgun (WGS) entry which is preliminary data.</text>
</comment>
<proteinExistence type="inferred from homology"/>
<dbReference type="Gene3D" id="3.40.630.20">
    <property type="entry name" value="Peptidase C15, pyroglutamyl peptidase I-like"/>
    <property type="match status" value="1"/>
</dbReference>
<dbReference type="InterPro" id="IPR000816">
    <property type="entry name" value="Peptidase_C15"/>
</dbReference>
<evidence type="ECO:0000256" key="2">
    <source>
        <dbReference type="ARBA" id="ARBA00022490"/>
    </source>
</evidence>
<gene>
    <name evidence="7" type="ORF">NFI88_00455</name>
</gene>
<feature type="active site" evidence="6">
    <location>
        <position position="160"/>
    </location>
</feature>
<keyword evidence="2" id="KW-0963">Cytoplasm</keyword>
<dbReference type="NCBIfam" id="NF009676">
    <property type="entry name" value="PRK13197.1"/>
    <property type="match status" value="1"/>
</dbReference>
<dbReference type="PRINTS" id="PR00706">
    <property type="entry name" value="PYROGLUPTASE"/>
</dbReference>
<dbReference type="GO" id="GO:0016920">
    <property type="term" value="F:pyroglutamyl-peptidase activity"/>
    <property type="evidence" value="ECO:0007669"/>
    <property type="project" value="UniProtKB-EC"/>
</dbReference>
<sequence length="237" mass="24095">MTDGSGPAGAAAAPFRLLLTAFEPFGGEAVNASERVVRAVRALADAGGLRGVRLDTLILPTCFHRSLAVLDGRLAVEPFDAVLALGQASGRAGITVERVALNLDDARIPDNDGQQPVDRPVVPGAPLAYLSGLPVKAMVAAIRASGIEASVSQTAGTFVCNHLFFGVRHLAETRYPALRAGFAHVPLLPEQAALAPRPGEPEPPCLPADAVARGLAAAIAAIAAGAAEPAVPEGAIS</sequence>
<accession>A0ABT1VUD6</accession>
<keyword evidence="3" id="KW-0645">Protease</keyword>
<dbReference type="PROSITE" id="PS01334">
    <property type="entry name" value="PYRASE_CYS"/>
    <property type="match status" value="1"/>
</dbReference>
<dbReference type="Pfam" id="PF01470">
    <property type="entry name" value="Peptidase_C15"/>
    <property type="match status" value="1"/>
</dbReference>
<evidence type="ECO:0000313" key="7">
    <source>
        <dbReference type="EMBL" id="MCQ8239309.1"/>
    </source>
</evidence>
<evidence type="ECO:0000256" key="3">
    <source>
        <dbReference type="ARBA" id="ARBA00022670"/>
    </source>
</evidence>
<comment type="similarity">
    <text evidence="1">Belongs to the peptidase C15 family.</text>
</comment>
<protein>
    <recommendedName>
        <fullName evidence="6">Pyroglutamyl-peptidase I</fullName>
        <ecNumber evidence="6">3.4.19.3</ecNumber>
    </recommendedName>
</protein>
<dbReference type="InterPro" id="IPR016125">
    <property type="entry name" value="Peptidase_C15-like"/>
</dbReference>
<keyword evidence="5" id="KW-0788">Thiol protease</keyword>
<name>A0ABT1VUD6_9PROT</name>
<comment type="catalytic activity">
    <reaction evidence="6">
        <text>Release of an N-terminal pyroglutamyl group from a polypeptide, the second amino acid generally not being Pro.</text>
        <dbReference type="EC" id="3.4.19.3"/>
    </reaction>
</comment>
<dbReference type="CDD" id="cd00501">
    <property type="entry name" value="Peptidase_C15"/>
    <property type="match status" value="1"/>
</dbReference>
<dbReference type="PIRSF" id="PIRSF015592">
    <property type="entry name" value="Prld-crbxl_pptds"/>
    <property type="match status" value="1"/>
</dbReference>
<keyword evidence="4 7" id="KW-0378">Hydrolase</keyword>
<organism evidence="7 8">
    <name type="scientific">Rhizosaccharibacter radicis</name>
    <dbReference type="NCBI Taxonomy" id="2782605"/>
    <lineage>
        <taxon>Bacteria</taxon>
        <taxon>Pseudomonadati</taxon>
        <taxon>Pseudomonadota</taxon>
        <taxon>Alphaproteobacteria</taxon>
        <taxon>Acetobacterales</taxon>
        <taxon>Acetobacteraceae</taxon>
        <taxon>Rhizosaccharibacter</taxon>
    </lineage>
</organism>
<evidence type="ECO:0000256" key="1">
    <source>
        <dbReference type="ARBA" id="ARBA00006641"/>
    </source>
</evidence>